<dbReference type="PANTHER" id="PTHR28441:SF2">
    <property type="entry name" value="PROTEIN FAM91A1"/>
    <property type="match status" value="1"/>
</dbReference>
<organism evidence="5 6">
    <name type="scientific">Sciurus carolinensis</name>
    <name type="common">Eastern gray squirrel</name>
    <dbReference type="NCBI Taxonomy" id="30640"/>
    <lineage>
        <taxon>Eukaryota</taxon>
        <taxon>Metazoa</taxon>
        <taxon>Chordata</taxon>
        <taxon>Craniata</taxon>
        <taxon>Vertebrata</taxon>
        <taxon>Euteleostomi</taxon>
        <taxon>Mammalia</taxon>
        <taxon>Eutheria</taxon>
        <taxon>Euarchontoglires</taxon>
        <taxon>Glires</taxon>
        <taxon>Rodentia</taxon>
        <taxon>Sciuromorpha</taxon>
        <taxon>Sciuridae</taxon>
        <taxon>Sciurinae</taxon>
        <taxon>Sciurini</taxon>
        <taxon>Sciurus</taxon>
    </lineage>
</organism>
<dbReference type="PANTHER" id="PTHR28441">
    <property type="entry name" value="PROTEIN FAM91A1"/>
    <property type="match status" value="1"/>
</dbReference>
<accession>A0AA41T283</accession>
<dbReference type="AlphaFoldDB" id="A0AA41T283"/>
<dbReference type="Pfam" id="PF14647">
    <property type="entry name" value="FAM91_N"/>
    <property type="match status" value="1"/>
</dbReference>
<sequence>LGNSQREYEKQVVLYSIRNQLRYRNNLVKHVKKDERKYYEELLKYSRDHLMLYPYHLSDIMVKGLRITPFSYYTGIMEKFFRRKTARDLLPIKPVEITIEAWWVVQSGYITEDDIKNLKSHAVTMFEVGKLSDESLDSFLIELEKGHGLHGIGETVHIPFPFDETELQGEFTRVNMGVHKALQILRNKVDLQHFCGYITMLNSSSQLASRKLSDASDERGEPDLASGSDVNGSTESFEMVIEEATMDSAMKQNPGRCFNTGYPHRAQFFKSAFTVILCGYGSSTACKKLNI</sequence>
<dbReference type="InterPro" id="IPR039199">
    <property type="entry name" value="FAM91"/>
</dbReference>
<feature type="domain" description="FAM91 C-terminal" evidence="4">
    <location>
        <begin position="147"/>
        <end position="252"/>
    </location>
</feature>
<dbReference type="InterPro" id="IPR028091">
    <property type="entry name" value="FAM91_N_dom"/>
</dbReference>
<evidence type="ECO:0000313" key="5">
    <source>
        <dbReference type="EMBL" id="MBZ3885523.1"/>
    </source>
</evidence>
<feature type="domain" description="FAM91 C-terminal" evidence="4">
    <location>
        <begin position="117"/>
        <end position="145"/>
    </location>
</feature>
<dbReference type="GO" id="GO:0099041">
    <property type="term" value="P:vesicle tethering to Golgi"/>
    <property type="evidence" value="ECO:0007669"/>
    <property type="project" value="TreeGrafter"/>
</dbReference>
<evidence type="ECO:0000256" key="1">
    <source>
        <dbReference type="ARBA" id="ARBA00010319"/>
    </source>
</evidence>
<evidence type="ECO:0000313" key="6">
    <source>
        <dbReference type="Proteomes" id="UP001166674"/>
    </source>
</evidence>
<name>A0AA41T283_SCICA</name>
<comment type="caution">
    <text evidence="5">The sequence shown here is derived from an EMBL/GenBank/DDBJ whole genome shotgun (WGS) entry which is preliminary data.</text>
</comment>
<reference evidence="5" key="1">
    <citation type="submission" date="2020-03" db="EMBL/GenBank/DDBJ databases">
        <title>Studies in the Genomics of Life Span.</title>
        <authorList>
            <person name="Glass D."/>
        </authorList>
    </citation>
    <scope>NUCLEOTIDE SEQUENCE</scope>
    <source>
        <strain evidence="5">SUZIE</strain>
        <tissue evidence="5">Muscle</tissue>
    </source>
</reference>
<evidence type="ECO:0000259" key="3">
    <source>
        <dbReference type="Pfam" id="PF14647"/>
    </source>
</evidence>
<dbReference type="Pfam" id="PF14648">
    <property type="entry name" value="FAM91_C"/>
    <property type="match status" value="2"/>
</dbReference>
<feature type="compositionally biased region" description="Basic and acidic residues" evidence="2">
    <location>
        <begin position="212"/>
        <end position="222"/>
    </location>
</feature>
<dbReference type="GO" id="GO:0031410">
    <property type="term" value="C:cytoplasmic vesicle"/>
    <property type="evidence" value="ECO:0007669"/>
    <property type="project" value="TreeGrafter"/>
</dbReference>
<gene>
    <name evidence="5" type="ORF">SUZIE_183370</name>
</gene>
<feature type="domain" description="FAM91 N-terminal" evidence="3">
    <location>
        <begin position="1"/>
        <end position="80"/>
    </location>
</feature>
<keyword evidence="6" id="KW-1185">Reference proteome</keyword>
<proteinExistence type="inferred from homology"/>
<feature type="non-terminal residue" evidence="5">
    <location>
        <position position="1"/>
    </location>
</feature>
<dbReference type="GO" id="GO:0005802">
    <property type="term" value="C:trans-Golgi network"/>
    <property type="evidence" value="ECO:0007669"/>
    <property type="project" value="TreeGrafter"/>
</dbReference>
<dbReference type="EMBL" id="JAATJV010400724">
    <property type="protein sequence ID" value="MBZ3885523.1"/>
    <property type="molecule type" value="Genomic_DNA"/>
</dbReference>
<evidence type="ECO:0000259" key="4">
    <source>
        <dbReference type="Pfam" id="PF14648"/>
    </source>
</evidence>
<dbReference type="GO" id="GO:0006886">
    <property type="term" value="P:intracellular protein transport"/>
    <property type="evidence" value="ECO:0007669"/>
    <property type="project" value="TreeGrafter"/>
</dbReference>
<evidence type="ECO:0000256" key="2">
    <source>
        <dbReference type="SAM" id="MobiDB-lite"/>
    </source>
</evidence>
<dbReference type="Proteomes" id="UP001166674">
    <property type="component" value="Unassembled WGS sequence"/>
</dbReference>
<feature type="region of interest" description="Disordered" evidence="2">
    <location>
        <begin position="212"/>
        <end position="232"/>
    </location>
</feature>
<comment type="similarity">
    <text evidence="1">Belongs to the FAM91 family.</text>
</comment>
<protein>
    <submittedName>
        <fullName evidence="5">Protein FAM91A1</fullName>
    </submittedName>
</protein>
<dbReference type="InterPro" id="IPR028097">
    <property type="entry name" value="FAM91_C_dom"/>
</dbReference>